<dbReference type="SUPFAM" id="SSF47095">
    <property type="entry name" value="HMG-box"/>
    <property type="match status" value="1"/>
</dbReference>
<gene>
    <name evidence="4" type="ORF">DFH07DRAFT_718275</name>
</gene>
<feature type="non-terminal residue" evidence="4">
    <location>
        <position position="1"/>
    </location>
</feature>
<keyword evidence="1" id="KW-0238">DNA-binding</keyword>
<dbReference type="GO" id="GO:0003677">
    <property type="term" value="F:DNA binding"/>
    <property type="evidence" value="ECO:0007669"/>
    <property type="project" value="UniProtKB-UniRule"/>
</dbReference>
<keyword evidence="1" id="KW-0539">Nucleus</keyword>
<dbReference type="Pfam" id="PF00505">
    <property type="entry name" value="HMG_box"/>
    <property type="match status" value="1"/>
</dbReference>
<dbReference type="SMART" id="SM00398">
    <property type="entry name" value="HMG"/>
    <property type="match status" value="1"/>
</dbReference>
<evidence type="ECO:0000313" key="4">
    <source>
        <dbReference type="EMBL" id="KAJ7781869.1"/>
    </source>
</evidence>
<protein>
    <submittedName>
        <fullName evidence="4">High mobility group box domain-containing protein</fullName>
    </submittedName>
</protein>
<reference evidence="4" key="1">
    <citation type="submission" date="2023-03" db="EMBL/GenBank/DDBJ databases">
        <title>Massive genome expansion in bonnet fungi (Mycena s.s.) driven by repeated elements and novel gene families across ecological guilds.</title>
        <authorList>
            <consortium name="Lawrence Berkeley National Laboratory"/>
            <person name="Harder C.B."/>
            <person name="Miyauchi S."/>
            <person name="Viragh M."/>
            <person name="Kuo A."/>
            <person name="Thoen E."/>
            <person name="Andreopoulos B."/>
            <person name="Lu D."/>
            <person name="Skrede I."/>
            <person name="Drula E."/>
            <person name="Henrissat B."/>
            <person name="Morin E."/>
            <person name="Kohler A."/>
            <person name="Barry K."/>
            <person name="LaButti K."/>
            <person name="Morin E."/>
            <person name="Salamov A."/>
            <person name="Lipzen A."/>
            <person name="Mereny Z."/>
            <person name="Hegedus B."/>
            <person name="Baldrian P."/>
            <person name="Stursova M."/>
            <person name="Weitz H."/>
            <person name="Taylor A."/>
            <person name="Grigoriev I.V."/>
            <person name="Nagy L.G."/>
            <person name="Martin F."/>
            <person name="Kauserud H."/>
        </authorList>
    </citation>
    <scope>NUCLEOTIDE SEQUENCE</scope>
    <source>
        <strain evidence="4">CBHHK188m</strain>
    </source>
</reference>
<dbReference type="EMBL" id="JARJLG010000004">
    <property type="protein sequence ID" value="KAJ7781869.1"/>
    <property type="molecule type" value="Genomic_DNA"/>
</dbReference>
<evidence type="ECO:0000313" key="5">
    <source>
        <dbReference type="Proteomes" id="UP001215280"/>
    </source>
</evidence>
<dbReference type="InterPro" id="IPR036910">
    <property type="entry name" value="HMG_box_dom_sf"/>
</dbReference>
<comment type="caution">
    <text evidence="4">The sequence shown here is derived from an EMBL/GenBank/DDBJ whole genome shotgun (WGS) entry which is preliminary data.</text>
</comment>
<dbReference type="Proteomes" id="UP001215280">
    <property type="component" value="Unassembled WGS sequence"/>
</dbReference>
<sequence>IPRPKNSFIIFRTEFARLHRNPRGSRSKTDVKVLGRTVSGKAADAWRELPPEQKQRYQRLAELEKEQHAREHPDYQYRPRRR</sequence>
<dbReference type="InterPro" id="IPR009071">
    <property type="entry name" value="HMG_box_dom"/>
</dbReference>
<organism evidence="4 5">
    <name type="scientific">Mycena maculata</name>
    <dbReference type="NCBI Taxonomy" id="230809"/>
    <lineage>
        <taxon>Eukaryota</taxon>
        <taxon>Fungi</taxon>
        <taxon>Dikarya</taxon>
        <taxon>Basidiomycota</taxon>
        <taxon>Agaricomycotina</taxon>
        <taxon>Agaricomycetes</taxon>
        <taxon>Agaricomycetidae</taxon>
        <taxon>Agaricales</taxon>
        <taxon>Marasmiineae</taxon>
        <taxon>Mycenaceae</taxon>
        <taxon>Mycena</taxon>
    </lineage>
</organism>
<feature type="non-terminal residue" evidence="4">
    <location>
        <position position="82"/>
    </location>
</feature>
<proteinExistence type="predicted"/>
<evidence type="ECO:0000256" key="2">
    <source>
        <dbReference type="SAM" id="MobiDB-lite"/>
    </source>
</evidence>
<evidence type="ECO:0000256" key="1">
    <source>
        <dbReference type="PROSITE-ProRule" id="PRU00267"/>
    </source>
</evidence>
<feature type="compositionally biased region" description="Basic and acidic residues" evidence="2">
    <location>
        <begin position="44"/>
        <end position="82"/>
    </location>
</feature>
<name>A0AAD7NZJ3_9AGAR</name>
<accession>A0AAD7NZJ3</accession>
<feature type="DNA-binding region" description="HMG box" evidence="1">
    <location>
        <begin position="1"/>
        <end position="76"/>
    </location>
</feature>
<dbReference type="AlphaFoldDB" id="A0AAD7NZJ3"/>
<feature type="domain" description="HMG box" evidence="3">
    <location>
        <begin position="1"/>
        <end position="76"/>
    </location>
</feature>
<keyword evidence="5" id="KW-1185">Reference proteome</keyword>
<evidence type="ECO:0000259" key="3">
    <source>
        <dbReference type="PROSITE" id="PS50118"/>
    </source>
</evidence>
<dbReference type="CDD" id="cd01389">
    <property type="entry name" value="HMG-box_ROX1-like"/>
    <property type="match status" value="1"/>
</dbReference>
<dbReference type="Gene3D" id="1.10.30.10">
    <property type="entry name" value="High mobility group box domain"/>
    <property type="match status" value="1"/>
</dbReference>
<feature type="region of interest" description="Disordered" evidence="2">
    <location>
        <begin position="42"/>
        <end position="82"/>
    </location>
</feature>
<dbReference type="PROSITE" id="PS50118">
    <property type="entry name" value="HMG_BOX_2"/>
    <property type="match status" value="1"/>
</dbReference>
<dbReference type="GO" id="GO:0005634">
    <property type="term" value="C:nucleus"/>
    <property type="evidence" value="ECO:0007669"/>
    <property type="project" value="UniProtKB-UniRule"/>
</dbReference>